<comment type="caution">
    <text evidence="5">The sequence shown here is derived from an EMBL/GenBank/DDBJ whole genome shotgun (WGS) entry which is preliminary data.</text>
</comment>
<dbReference type="Pfam" id="PF13155">
    <property type="entry name" value="Toprim_2"/>
    <property type="match status" value="1"/>
</dbReference>
<sequence>MDIAEMRQIPIADFLRRLGHEPTRRSGNELWYSAPYRSERTPSFRVNVEKNVWYDFGLGIGGDIFNLAGEFIHSRDFLAQARFISESAGVPMVQPDASTFRKKTSEPSFEDVEVLPLRYQALKKYLVERGISPDTASFYCCQLNYYVHKKKYFAVGFSNVSGGYELRNRLFKGCIPPKDISLIKRKDGQAESCSLYEGFMDFLSAVTLGMAEDGDSLVLNSVANVDRSFRYLDGYERIRCYLDNDEAGHRTVEKLRMRYGEKVSDCRGLYKGCKDLNEYLQQRINKQNNNKLKIR</sequence>
<evidence type="ECO:0000256" key="2">
    <source>
        <dbReference type="ARBA" id="ARBA00022771"/>
    </source>
</evidence>
<evidence type="ECO:0000256" key="3">
    <source>
        <dbReference type="ARBA" id="ARBA00022833"/>
    </source>
</evidence>
<dbReference type="EMBL" id="JAUDCF010000011">
    <property type="protein sequence ID" value="MDM8145563.1"/>
    <property type="molecule type" value="Genomic_DNA"/>
</dbReference>
<dbReference type="PANTHER" id="PTHR30313">
    <property type="entry name" value="DNA PRIMASE"/>
    <property type="match status" value="1"/>
</dbReference>
<keyword evidence="1" id="KW-0479">Metal-binding</keyword>
<evidence type="ECO:0000259" key="4">
    <source>
        <dbReference type="Pfam" id="PF01807"/>
    </source>
</evidence>
<accession>A0ABT7U721</accession>
<protein>
    <submittedName>
        <fullName evidence="5">Toprim domain-containing protein</fullName>
    </submittedName>
</protein>
<dbReference type="Pfam" id="PF01807">
    <property type="entry name" value="Zn_ribbon_DnaG"/>
    <property type="match status" value="1"/>
</dbReference>
<dbReference type="SUPFAM" id="SSF57783">
    <property type="entry name" value="Zinc beta-ribbon"/>
    <property type="match status" value="1"/>
</dbReference>
<dbReference type="Proteomes" id="UP001228403">
    <property type="component" value="Unassembled WGS sequence"/>
</dbReference>
<evidence type="ECO:0000313" key="5">
    <source>
        <dbReference type="EMBL" id="MDM8145563.1"/>
    </source>
</evidence>
<evidence type="ECO:0000256" key="1">
    <source>
        <dbReference type="ARBA" id="ARBA00022723"/>
    </source>
</evidence>
<dbReference type="PANTHER" id="PTHR30313:SF2">
    <property type="entry name" value="DNA PRIMASE"/>
    <property type="match status" value="1"/>
</dbReference>
<evidence type="ECO:0000313" key="6">
    <source>
        <dbReference type="Proteomes" id="UP001228403"/>
    </source>
</evidence>
<keyword evidence="2" id="KW-0863">Zinc-finger</keyword>
<feature type="domain" description="Zinc finger CHC2-type" evidence="4">
    <location>
        <begin position="24"/>
        <end position="87"/>
    </location>
</feature>
<dbReference type="InterPro" id="IPR002694">
    <property type="entry name" value="Znf_CHC2"/>
</dbReference>
<dbReference type="Gene3D" id="3.40.1360.10">
    <property type="match status" value="1"/>
</dbReference>
<name>A0ABT7U721_9BACE</name>
<reference evidence="6" key="1">
    <citation type="submission" date="2023-07" db="EMBL/GenBank/DDBJ databases">
        <title>Identification and characterization of horizontal gene transfer across gut microbiota members of farm animals based on homology search.</title>
        <authorList>
            <person name="Schwarzerova J."/>
            <person name="Nykrynova M."/>
            <person name="Jureckova K."/>
            <person name="Cejkova D."/>
            <person name="Rychlik I."/>
        </authorList>
    </citation>
    <scope>NUCLEOTIDE SEQUENCE [LARGE SCALE GENOMIC DNA]</scope>
    <source>
        <strain evidence="6">ET4</strain>
    </source>
</reference>
<gene>
    <name evidence="5" type="ORF">QUW02_06445</name>
</gene>
<keyword evidence="6" id="KW-1185">Reference proteome</keyword>
<dbReference type="Gene3D" id="3.90.580.10">
    <property type="entry name" value="Zinc finger, CHC2-type domain"/>
    <property type="match status" value="1"/>
</dbReference>
<dbReference type="SUPFAM" id="SSF56731">
    <property type="entry name" value="DNA primase core"/>
    <property type="match status" value="1"/>
</dbReference>
<dbReference type="InterPro" id="IPR036977">
    <property type="entry name" value="DNA_primase_Znf_CHC2"/>
</dbReference>
<organism evidence="5 6">
    <name type="scientific">Bacteroides eggerthii</name>
    <dbReference type="NCBI Taxonomy" id="28111"/>
    <lineage>
        <taxon>Bacteria</taxon>
        <taxon>Pseudomonadati</taxon>
        <taxon>Bacteroidota</taxon>
        <taxon>Bacteroidia</taxon>
        <taxon>Bacteroidales</taxon>
        <taxon>Bacteroidaceae</taxon>
        <taxon>Bacteroides</taxon>
    </lineage>
</organism>
<dbReference type="InterPro" id="IPR050219">
    <property type="entry name" value="DnaG_primase"/>
</dbReference>
<proteinExistence type="predicted"/>
<keyword evidence="3" id="KW-0862">Zinc</keyword>